<keyword evidence="4" id="KW-0805">Transcription regulation</keyword>
<evidence type="ECO:0000256" key="5">
    <source>
        <dbReference type="ARBA" id="ARBA00023163"/>
    </source>
</evidence>
<dbReference type="PROSITE" id="PS50280">
    <property type="entry name" value="SET"/>
    <property type="match status" value="1"/>
</dbReference>
<dbReference type="InterPro" id="IPR046341">
    <property type="entry name" value="SET_dom_sf"/>
</dbReference>
<evidence type="ECO:0000259" key="9">
    <source>
        <dbReference type="PROSITE" id="PS51633"/>
    </source>
</evidence>
<dbReference type="PANTHER" id="PTHR45747:SF4">
    <property type="entry name" value="HISTONE-LYSINE N-METHYLTRANSFERASE E(Z)"/>
    <property type="match status" value="1"/>
</dbReference>
<feature type="non-terminal residue" evidence="10">
    <location>
        <position position="319"/>
    </location>
</feature>
<dbReference type="Pfam" id="PF00856">
    <property type="entry name" value="SET"/>
    <property type="match status" value="1"/>
</dbReference>
<name>A0A6G1LF12_9PEZI</name>
<dbReference type="Pfam" id="PF18264">
    <property type="entry name" value="preSET_CXC"/>
    <property type="match status" value="1"/>
</dbReference>
<dbReference type="Gene3D" id="2.170.270.10">
    <property type="entry name" value="SET domain"/>
    <property type="match status" value="1"/>
</dbReference>
<evidence type="ECO:0000256" key="1">
    <source>
        <dbReference type="ARBA" id="ARBA00022603"/>
    </source>
</evidence>
<organism evidence="10 11">
    <name type="scientific">Teratosphaeria nubilosa</name>
    <dbReference type="NCBI Taxonomy" id="161662"/>
    <lineage>
        <taxon>Eukaryota</taxon>
        <taxon>Fungi</taxon>
        <taxon>Dikarya</taxon>
        <taxon>Ascomycota</taxon>
        <taxon>Pezizomycotina</taxon>
        <taxon>Dothideomycetes</taxon>
        <taxon>Dothideomycetidae</taxon>
        <taxon>Mycosphaerellales</taxon>
        <taxon>Teratosphaeriaceae</taxon>
        <taxon>Teratosphaeria</taxon>
    </lineage>
</organism>
<evidence type="ECO:0000259" key="8">
    <source>
        <dbReference type="PROSITE" id="PS50280"/>
    </source>
</evidence>
<feature type="compositionally biased region" description="Polar residues" evidence="7">
    <location>
        <begin position="49"/>
        <end position="67"/>
    </location>
</feature>
<dbReference type="GO" id="GO:0032259">
    <property type="term" value="P:methylation"/>
    <property type="evidence" value="ECO:0007669"/>
    <property type="project" value="UniProtKB-KW"/>
</dbReference>
<comment type="catalytic activity">
    <reaction evidence="6">
        <text>L-lysyl(27)-[histone H3] + 3 S-adenosyl-L-methionine = N(6),N(6),N(6)-trimethyl-L-lysyl(27)-[histone H3] + 3 S-adenosyl-L-homocysteine + 3 H(+)</text>
        <dbReference type="Rhea" id="RHEA:60292"/>
        <dbReference type="Rhea" id="RHEA-COMP:15535"/>
        <dbReference type="Rhea" id="RHEA-COMP:15548"/>
        <dbReference type="ChEBI" id="CHEBI:15378"/>
        <dbReference type="ChEBI" id="CHEBI:29969"/>
        <dbReference type="ChEBI" id="CHEBI:57856"/>
        <dbReference type="ChEBI" id="CHEBI:59789"/>
        <dbReference type="ChEBI" id="CHEBI:61961"/>
        <dbReference type="EC" id="2.1.1.356"/>
    </reaction>
</comment>
<accession>A0A6G1LF12</accession>
<feature type="domain" description="SET" evidence="8">
    <location>
        <begin position="196"/>
        <end position="313"/>
    </location>
</feature>
<evidence type="ECO:0000256" key="3">
    <source>
        <dbReference type="ARBA" id="ARBA00022691"/>
    </source>
</evidence>
<dbReference type="SUPFAM" id="SSF82199">
    <property type="entry name" value="SET domain"/>
    <property type="match status" value="1"/>
</dbReference>
<dbReference type="GO" id="GO:0005634">
    <property type="term" value="C:nucleus"/>
    <property type="evidence" value="ECO:0007669"/>
    <property type="project" value="TreeGrafter"/>
</dbReference>
<dbReference type="InterPro" id="IPR001214">
    <property type="entry name" value="SET_dom"/>
</dbReference>
<dbReference type="GO" id="GO:0140951">
    <property type="term" value="F:histone H3K27 trimethyltransferase activity"/>
    <property type="evidence" value="ECO:0007669"/>
    <property type="project" value="UniProtKB-EC"/>
</dbReference>
<dbReference type="GO" id="GO:0003682">
    <property type="term" value="F:chromatin binding"/>
    <property type="evidence" value="ECO:0007669"/>
    <property type="project" value="TreeGrafter"/>
</dbReference>
<feature type="non-terminal residue" evidence="10">
    <location>
        <position position="1"/>
    </location>
</feature>
<dbReference type="InterPro" id="IPR041355">
    <property type="entry name" value="Pre-SET_CXC"/>
</dbReference>
<evidence type="ECO:0000256" key="2">
    <source>
        <dbReference type="ARBA" id="ARBA00022679"/>
    </source>
</evidence>
<keyword evidence="2" id="KW-0808">Transferase</keyword>
<dbReference type="GO" id="GO:0031507">
    <property type="term" value="P:heterochromatin formation"/>
    <property type="evidence" value="ECO:0007669"/>
    <property type="project" value="TreeGrafter"/>
</dbReference>
<gene>
    <name evidence="10" type="ORF">EJ03DRAFT_251387</name>
</gene>
<proteinExistence type="predicted"/>
<dbReference type="OrthoDB" id="6141102at2759"/>
<evidence type="ECO:0000256" key="7">
    <source>
        <dbReference type="SAM" id="MobiDB-lite"/>
    </source>
</evidence>
<dbReference type="InterPro" id="IPR045318">
    <property type="entry name" value="EZH1/2-like"/>
</dbReference>
<feature type="domain" description="CXC" evidence="9">
    <location>
        <begin position="71"/>
        <end position="181"/>
    </location>
</feature>
<dbReference type="PROSITE" id="PS51633">
    <property type="entry name" value="CXC"/>
    <property type="match status" value="1"/>
</dbReference>
<protein>
    <submittedName>
        <fullName evidence="10">SET domain-containing protein</fullName>
    </submittedName>
</protein>
<reference evidence="10" key="1">
    <citation type="journal article" date="2020" name="Stud. Mycol.">
        <title>101 Dothideomycetes genomes: a test case for predicting lifestyles and emergence of pathogens.</title>
        <authorList>
            <person name="Haridas S."/>
            <person name="Albert R."/>
            <person name="Binder M."/>
            <person name="Bloem J."/>
            <person name="Labutti K."/>
            <person name="Salamov A."/>
            <person name="Andreopoulos B."/>
            <person name="Baker S."/>
            <person name="Barry K."/>
            <person name="Bills G."/>
            <person name="Bluhm B."/>
            <person name="Cannon C."/>
            <person name="Castanera R."/>
            <person name="Culley D."/>
            <person name="Daum C."/>
            <person name="Ezra D."/>
            <person name="Gonzalez J."/>
            <person name="Henrissat B."/>
            <person name="Kuo A."/>
            <person name="Liang C."/>
            <person name="Lipzen A."/>
            <person name="Lutzoni F."/>
            <person name="Magnuson J."/>
            <person name="Mondo S."/>
            <person name="Nolan M."/>
            <person name="Ohm R."/>
            <person name="Pangilinan J."/>
            <person name="Park H.-J."/>
            <person name="Ramirez L."/>
            <person name="Alfaro M."/>
            <person name="Sun H."/>
            <person name="Tritt A."/>
            <person name="Yoshinaga Y."/>
            <person name="Zwiers L.-H."/>
            <person name="Turgeon B."/>
            <person name="Goodwin S."/>
            <person name="Spatafora J."/>
            <person name="Crous P."/>
            <person name="Grigoriev I."/>
        </authorList>
    </citation>
    <scope>NUCLEOTIDE SEQUENCE</scope>
    <source>
        <strain evidence="10">CBS 116005</strain>
    </source>
</reference>
<dbReference type="Proteomes" id="UP000799436">
    <property type="component" value="Unassembled WGS sequence"/>
</dbReference>
<dbReference type="AlphaFoldDB" id="A0A6G1LF12"/>
<dbReference type="PANTHER" id="PTHR45747">
    <property type="entry name" value="HISTONE-LYSINE N-METHYLTRANSFERASE E(Z)"/>
    <property type="match status" value="1"/>
</dbReference>
<evidence type="ECO:0000313" key="10">
    <source>
        <dbReference type="EMBL" id="KAF2771018.1"/>
    </source>
</evidence>
<evidence type="ECO:0000313" key="11">
    <source>
        <dbReference type="Proteomes" id="UP000799436"/>
    </source>
</evidence>
<evidence type="ECO:0000256" key="4">
    <source>
        <dbReference type="ARBA" id="ARBA00023015"/>
    </source>
</evidence>
<dbReference type="EMBL" id="ML995821">
    <property type="protein sequence ID" value="KAF2771018.1"/>
    <property type="molecule type" value="Genomic_DNA"/>
</dbReference>
<keyword evidence="3" id="KW-0949">S-adenosyl-L-methionine</keyword>
<evidence type="ECO:0000256" key="6">
    <source>
        <dbReference type="ARBA" id="ARBA00048568"/>
    </source>
</evidence>
<sequence>LRFDCPYHGQIDEYDDEYDELDDLPAEERKENPVITDIIHPRKVNYRTRTAFNPTPVETSEATTGSASPKKRDLGYWQKVVHDHVEQDVFTPCHHPGLACDQAECSCYDRRLPCEKTCSCSSECARKFPGCNCKRGGKKVCFEDERCLCSQLGRECDPDLCGSCGVVDVVDPMNRYNEEVCKGKCKNAGIQRGVPKRTMIGTSAIHGFGLYIGEDVGPNEFIGEYKGEIIMEEEAERRGAVYEFQGLSYLFALNKTQEIDSTYFGNKIRFINHANSGRNNTYPRVRLVNAVHHIALYSKYKLKAGEELFFDYGPKFGNE</sequence>
<feature type="region of interest" description="Disordered" evidence="7">
    <location>
        <begin position="49"/>
        <end position="70"/>
    </location>
</feature>
<keyword evidence="11" id="KW-1185">Reference proteome</keyword>
<dbReference type="SMART" id="SM00317">
    <property type="entry name" value="SET"/>
    <property type="match status" value="1"/>
</dbReference>
<keyword evidence="5" id="KW-0804">Transcription</keyword>
<keyword evidence="1" id="KW-0489">Methyltransferase</keyword>
<dbReference type="InterPro" id="IPR026489">
    <property type="entry name" value="CXC_dom"/>
</dbReference>